<feature type="non-terminal residue" evidence="1">
    <location>
        <position position="1"/>
    </location>
</feature>
<evidence type="ECO:0000313" key="1">
    <source>
        <dbReference type="EMBL" id="KAA6307293.1"/>
    </source>
</evidence>
<gene>
    <name evidence="1" type="ORF">EZS27_041037</name>
</gene>
<sequence length="56" mass="5917">ADIKLTPSKRTLLVQSSNFPVEVLFLRDDDIPQSVAVGVADLSIVADSPTHGGTPK</sequence>
<name>A0A5J4PFK4_9ZZZZ</name>
<comment type="caution">
    <text evidence="1">The sequence shown here is derived from an EMBL/GenBank/DDBJ whole genome shotgun (WGS) entry which is preliminary data.</text>
</comment>
<dbReference type="SUPFAM" id="SSF53850">
    <property type="entry name" value="Periplasmic binding protein-like II"/>
    <property type="match status" value="1"/>
</dbReference>
<accession>A0A5J4PFK4</accession>
<reference evidence="1" key="1">
    <citation type="submission" date="2019-03" db="EMBL/GenBank/DDBJ databases">
        <title>Single cell metagenomics reveals metabolic interactions within the superorganism composed of flagellate Streblomastix strix and complex community of Bacteroidetes bacteria on its surface.</title>
        <authorList>
            <person name="Treitli S.C."/>
            <person name="Kolisko M."/>
            <person name="Husnik F."/>
            <person name="Keeling P."/>
            <person name="Hampl V."/>
        </authorList>
    </citation>
    <scope>NUCLEOTIDE SEQUENCE</scope>
    <source>
        <strain evidence="1">STM</strain>
    </source>
</reference>
<protein>
    <submittedName>
        <fullName evidence="1">Uncharacterized protein</fullName>
    </submittedName>
</protein>
<dbReference type="EMBL" id="SNRY01009277">
    <property type="protein sequence ID" value="KAA6307293.1"/>
    <property type="molecule type" value="Genomic_DNA"/>
</dbReference>
<organism evidence="1">
    <name type="scientific">termite gut metagenome</name>
    <dbReference type="NCBI Taxonomy" id="433724"/>
    <lineage>
        <taxon>unclassified sequences</taxon>
        <taxon>metagenomes</taxon>
        <taxon>organismal metagenomes</taxon>
    </lineage>
</organism>
<dbReference type="AlphaFoldDB" id="A0A5J4PFK4"/>
<proteinExistence type="predicted"/>
<dbReference type="Gene3D" id="3.40.190.10">
    <property type="entry name" value="Periplasmic binding protein-like II"/>
    <property type="match status" value="1"/>
</dbReference>